<keyword evidence="3" id="KW-1185">Reference proteome</keyword>
<accession>A0A0C2Y0F0</accession>
<evidence type="ECO:0000313" key="2">
    <source>
        <dbReference type="EMBL" id="KIM34577.1"/>
    </source>
</evidence>
<evidence type="ECO:0000313" key="3">
    <source>
        <dbReference type="Proteomes" id="UP000053424"/>
    </source>
</evidence>
<protein>
    <submittedName>
        <fullName evidence="2">Uncharacterized protein</fullName>
    </submittedName>
</protein>
<reference evidence="2 3" key="1">
    <citation type="submission" date="2014-04" db="EMBL/GenBank/DDBJ databases">
        <authorList>
            <consortium name="DOE Joint Genome Institute"/>
            <person name="Kuo A."/>
            <person name="Gay G."/>
            <person name="Dore J."/>
            <person name="Kohler A."/>
            <person name="Nagy L.G."/>
            <person name="Floudas D."/>
            <person name="Copeland A."/>
            <person name="Barry K.W."/>
            <person name="Cichocki N."/>
            <person name="Veneault-Fourrey C."/>
            <person name="LaButti K."/>
            <person name="Lindquist E.A."/>
            <person name="Lipzen A."/>
            <person name="Lundell T."/>
            <person name="Morin E."/>
            <person name="Murat C."/>
            <person name="Sun H."/>
            <person name="Tunlid A."/>
            <person name="Henrissat B."/>
            <person name="Grigoriev I.V."/>
            <person name="Hibbett D.S."/>
            <person name="Martin F."/>
            <person name="Nordberg H.P."/>
            <person name="Cantor M.N."/>
            <person name="Hua S.X."/>
        </authorList>
    </citation>
    <scope>NUCLEOTIDE SEQUENCE [LARGE SCALE GENOMIC DNA]</scope>
    <source>
        <strain evidence="3">h7</strain>
    </source>
</reference>
<dbReference type="AlphaFoldDB" id="A0A0C2Y0F0"/>
<dbReference type="EMBL" id="KN831939">
    <property type="protein sequence ID" value="KIM34577.1"/>
    <property type="molecule type" value="Genomic_DNA"/>
</dbReference>
<evidence type="ECO:0000256" key="1">
    <source>
        <dbReference type="SAM" id="MobiDB-lite"/>
    </source>
</evidence>
<dbReference type="Proteomes" id="UP000053424">
    <property type="component" value="Unassembled WGS sequence"/>
</dbReference>
<name>A0A0C2Y0F0_HEBCY</name>
<proteinExistence type="predicted"/>
<gene>
    <name evidence="2" type="ORF">M413DRAFT_450169</name>
</gene>
<feature type="region of interest" description="Disordered" evidence="1">
    <location>
        <begin position="45"/>
        <end position="64"/>
    </location>
</feature>
<feature type="non-terminal residue" evidence="2">
    <location>
        <position position="64"/>
    </location>
</feature>
<sequence length="64" mass="7200">MAVYKLTKKEFLGRVTMVCQKAAWLFMDGETLDLEQVRRGFEIKMNTNEGEGSGKGGSAEQRLD</sequence>
<reference evidence="3" key="2">
    <citation type="submission" date="2015-01" db="EMBL/GenBank/DDBJ databases">
        <title>Evolutionary Origins and Diversification of the Mycorrhizal Mutualists.</title>
        <authorList>
            <consortium name="DOE Joint Genome Institute"/>
            <consortium name="Mycorrhizal Genomics Consortium"/>
            <person name="Kohler A."/>
            <person name="Kuo A."/>
            <person name="Nagy L.G."/>
            <person name="Floudas D."/>
            <person name="Copeland A."/>
            <person name="Barry K.W."/>
            <person name="Cichocki N."/>
            <person name="Veneault-Fourrey C."/>
            <person name="LaButti K."/>
            <person name="Lindquist E.A."/>
            <person name="Lipzen A."/>
            <person name="Lundell T."/>
            <person name="Morin E."/>
            <person name="Murat C."/>
            <person name="Riley R."/>
            <person name="Ohm R."/>
            <person name="Sun H."/>
            <person name="Tunlid A."/>
            <person name="Henrissat B."/>
            <person name="Grigoriev I.V."/>
            <person name="Hibbett D.S."/>
            <person name="Martin F."/>
        </authorList>
    </citation>
    <scope>NUCLEOTIDE SEQUENCE [LARGE SCALE GENOMIC DNA]</scope>
    <source>
        <strain evidence="3">h7</strain>
    </source>
</reference>
<dbReference type="HOGENOM" id="CLU_2873820_0_0_1"/>
<organism evidence="2 3">
    <name type="scientific">Hebeloma cylindrosporum</name>
    <dbReference type="NCBI Taxonomy" id="76867"/>
    <lineage>
        <taxon>Eukaryota</taxon>
        <taxon>Fungi</taxon>
        <taxon>Dikarya</taxon>
        <taxon>Basidiomycota</taxon>
        <taxon>Agaricomycotina</taxon>
        <taxon>Agaricomycetes</taxon>
        <taxon>Agaricomycetidae</taxon>
        <taxon>Agaricales</taxon>
        <taxon>Agaricineae</taxon>
        <taxon>Hymenogastraceae</taxon>
        <taxon>Hebeloma</taxon>
    </lineage>
</organism>